<dbReference type="SUPFAM" id="SSF53187">
    <property type="entry name" value="Zn-dependent exopeptidases"/>
    <property type="match status" value="1"/>
</dbReference>
<dbReference type="Pfam" id="PF01520">
    <property type="entry name" value="Amidase_3"/>
    <property type="match status" value="1"/>
</dbReference>
<dbReference type="Proteomes" id="UP000008960">
    <property type="component" value="Chromosome"/>
</dbReference>
<dbReference type="InterPro" id="IPR002508">
    <property type="entry name" value="MurNAc-LAA_cat"/>
</dbReference>
<keyword evidence="1" id="KW-0378">Hydrolase</keyword>
<evidence type="ECO:0000256" key="1">
    <source>
        <dbReference type="ARBA" id="ARBA00022801"/>
    </source>
</evidence>
<dbReference type="RefSeq" id="WP_008390830.1">
    <property type="nucleotide sequence ID" value="NC_021016.1"/>
</dbReference>
<dbReference type="PANTHER" id="PTHR30404">
    <property type="entry name" value="N-ACETYLMURAMOYL-L-ALANINE AMIDASE"/>
    <property type="match status" value="1"/>
</dbReference>
<reference evidence="3 4" key="1">
    <citation type="submission" date="2010-03" db="EMBL/GenBank/DDBJ databases">
        <title>The genome sequence of Clostridiales sp. SSC/2.</title>
        <authorList>
            <consortium name="metaHIT consortium -- http://www.metahit.eu/"/>
            <person name="Pajon A."/>
            <person name="Turner K."/>
            <person name="Parkhill J."/>
            <person name="Duncan S."/>
            <person name="Flint H."/>
        </authorList>
    </citation>
    <scope>NUCLEOTIDE SEQUENCE [LARGE SCALE GENOMIC DNA]</scope>
    <source>
        <strain evidence="3 4">SSC/2</strain>
    </source>
</reference>
<feature type="domain" description="MurNAc-LAA" evidence="2">
    <location>
        <begin position="69"/>
        <end position="185"/>
    </location>
</feature>
<evidence type="ECO:0000313" key="3">
    <source>
        <dbReference type="EMBL" id="CBL38477.1"/>
    </source>
</evidence>
<dbReference type="SMART" id="SM00646">
    <property type="entry name" value="Ami_3"/>
    <property type="match status" value="1"/>
</dbReference>
<proteinExistence type="predicted"/>
<accession>D4N0T2</accession>
<dbReference type="EMBL" id="FP929061">
    <property type="protein sequence ID" value="CBL38477.1"/>
    <property type="molecule type" value="Genomic_DNA"/>
</dbReference>
<dbReference type="GO" id="GO:0009253">
    <property type="term" value="P:peptidoglycan catabolic process"/>
    <property type="evidence" value="ECO:0007669"/>
    <property type="project" value="InterPro"/>
</dbReference>
<dbReference type="CDD" id="cd02696">
    <property type="entry name" value="MurNAc-LAA"/>
    <property type="match status" value="1"/>
</dbReference>
<name>D4N0T2_ANAHA</name>
<reference evidence="3 4" key="2">
    <citation type="submission" date="2010-03" db="EMBL/GenBank/DDBJ databases">
        <authorList>
            <person name="Pajon A."/>
        </authorList>
    </citation>
    <scope>NUCLEOTIDE SEQUENCE [LARGE SCALE GENOMIC DNA]</scope>
    <source>
        <strain evidence="3 4">SSC/2</strain>
    </source>
</reference>
<organism evidence="3 4">
    <name type="scientific">Anaerostipes hadrus</name>
    <dbReference type="NCBI Taxonomy" id="649756"/>
    <lineage>
        <taxon>Bacteria</taxon>
        <taxon>Bacillati</taxon>
        <taxon>Bacillota</taxon>
        <taxon>Clostridia</taxon>
        <taxon>Lachnospirales</taxon>
        <taxon>Lachnospiraceae</taxon>
        <taxon>Anaerostipes</taxon>
    </lineage>
</organism>
<dbReference type="PATRIC" id="fig|245018.3.peg.1836"/>
<dbReference type="AlphaFoldDB" id="D4N0T2"/>
<protein>
    <submittedName>
        <fullName evidence="3">N-acetylmuramoyl-L-alanine amidase</fullName>
    </submittedName>
</protein>
<gene>
    <name evidence="3" type="ORF">CL2_15390</name>
</gene>
<dbReference type="InterPro" id="IPR050695">
    <property type="entry name" value="N-acetylmuramoyl_amidase_3"/>
</dbReference>
<dbReference type="Gene3D" id="3.40.630.40">
    <property type="entry name" value="Zn-dependent exopeptidases"/>
    <property type="match status" value="1"/>
</dbReference>
<evidence type="ECO:0000259" key="2">
    <source>
        <dbReference type="SMART" id="SM00646"/>
    </source>
</evidence>
<dbReference type="GO" id="GO:0030288">
    <property type="term" value="C:outer membrane-bounded periplasmic space"/>
    <property type="evidence" value="ECO:0007669"/>
    <property type="project" value="TreeGrafter"/>
</dbReference>
<evidence type="ECO:0000313" key="4">
    <source>
        <dbReference type="Proteomes" id="UP000008960"/>
    </source>
</evidence>
<dbReference type="PANTHER" id="PTHR30404:SF0">
    <property type="entry name" value="N-ACETYLMURAMOYL-L-ALANINE AMIDASE AMIC"/>
    <property type="match status" value="1"/>
</dbReference>
<sequence>MAIKKVNVHGGHNPAGKIACGAKDLLDESKEDRKIAKAVIKYLRKAGVTVYNCTVSNGTSQRDVLKKICAKCNQNGVDFDVSVHLNSGRNDHKGDKKLGGFEVWATAFSGIKKEVAERAVVNMKKLGFSSHGDPYKRTMELYYLNHTKAKAILFEICFVDDKDDYLLYKTVGADKIGKALAEAIVGHSIKTSKTAKIASVFKSGVSVKIVGNATYGGASKGKLISSAYLNKKYTVTKVQTNNGQQEALIKQLNSWVPTKYLKLC</sequence>
<dbReference type="GO" id="GO:0008745">
    <property type="term" value="F:N-acetylmuramoyl-L-alanine amidase activity"/>
    <property type="evidence" value="ECO:0007669"/>
    <property type="project" value="InterPro"/>
</dbReference>
<dbReference type="KEGG" id="bprl:CL2_15390"/>